<feature type="region of interest" description="Disordered" evidence="1">
    <location>
        <begin position="71"/>
        <end position="169"/>
    </location>
</feature>
<protein>
    <submittedName>
        <fullName evidence="2">Uncharacterized protein</fullName>
    </submittedName>
</protein>
<sequence>MSSGGSEACAHVRVIDPAPPSTTHNTHVTWSSTAPSTRVTWVLLPVVNRITCTSNSQPVCASRLTQTTCPSKAISHPDHVLGPGSNNPPRSRVSPPLAPAADTTLSFNQRRTRDHVPFLRAPPTPLSPGQRENYRPHPLPATKKRRDMDHVAPPSLGRPINPASGPGHV</sequence>
<keyword evidence="3" id="KW-1185">Reference proteome</keyword>
<evidence type="ECO:0000313" key="3">
    <source>
        <dbReference type="Proteomes" id="UP000287033"/>
    </source>
</evidence>
<feature type="non-terminal residue" evidence="2">
    <location>
        <position position="169"/>
    </location>
</feature>
<feature type="compositionally biased region" description="Polar residues" evidence="1">
    <location>
        <begin position="21"/>
        <end position="30"/>
    </location>
</feature>
<name>A0A401RM55_CHIPU</name>
<dbReference type="EMBL" id="BEZZ01004823">
    <property type="protein sequence ID" value="GCC19223.1"/>
    <property type="molecule type" value="Genomic_DNA"/>
</dbReference>
<gene>
    <name evidence="2" type="ORF">chiPu_0021789</name>
</gene>
<proteinExistence type="predicted"/>
<reference evidence="2 3" key="1">
    <citation type="journal article" date="2018" name="Nat. Ecol. Evol.">
        <title>Shark genomes provide insights into elasmobranch evolution and the origin of vertebrates.</title>
        <authorList>
            <person name="Hara Y"/>
            <person name="Yamaguchi K"/>
            <person name="Onimaru K"/>
            <person name="Kadota M"/>
            <person name="Koyanagi M"/>
            <person name="Keeley SD"/>
            <person name="Tatsumi K"/>
            <person name="Tanaka K"/>
            <person name="Motone F"/>
            <person name="Kageyama Y"/>
            <person name="Nozu R"/>
            <person name="Adachi N"/>
            <person name="Nishimura O"/>
            <person name="Nakagawa R"/>
            <person name="Tanegashima C"/>
            <person name="Kiyatake I"/>
            <person name="Matsumoto R"/>
            <person name="Murakumo K"/>
            <person name="Nishida K"/>
            <person name="Terakita A"/>
            <person name="Kuratani S"/>
            <person name="Sato K"/>
            <person name="Hyodo S Kuraku.S."/>
        </authorList>
    </citation>
    <scope>NUCLEOTIDE SEQUENCE [LARGE SCALE GENOMIC DNA]</scope>
</reference>
<organism evidence="2 3">
    <name type="scientific">Chiloscyllium punctatum</name>
    <name type="common">Brownbanded bambooshark</name>
    <name type="synonym">Hemiscyllium punctatum</name>
    <dbReference type="NCBI Taxonomy" id="137246"/>
    <lineage>
        <taxon>Eukaryota</taxon>
        <taxon>Metazoa</taxon>
        <taxon>Chordata</taxon>
        <taxon>Craniata</taxon>
        <taxon>Vertebrata</taxon>
        <taxon>Chondrichthyes</taxon>
        <taxon>Elasmobranchii</taxon>
        <taxon>Galeomorphii</taxon>
        <taxon>Galeoidea</taxon>
        <taxon>Orectolobiformes</taxon>
        <taxon>Hemiscylliidae</taxon>
        <taxon>Chiloscyllium</taxon>
    </lineage>
</organism>
<accession>A0A401RM55</accession>
<feature type="region of interest" description="Disordered" evidence="1">
    <location>
        <begin position="1"/>
        <end position="30"/>
    </location>
</feature>
<evidence type="ECO:0000256" key="1">
    <source>
        <dbReference type="SAM" id="MobiDB-lite"/>
    </source>
</evidence>
<evidence type="ECO:0000313" key="2">
    <source>
        <dbReference type="EMBL" id="GCC19223.1"/>
    </source>
</evidence>
<comment type="caution">
    <text evidence="2">The sequence shown here is derived from an EMBL/GenBank/DDBJ whole genome shotgun (WGS) entry which is preliminary data.</text>
</comment>
<feature type="compositionally biased region" description="Low complexity" evidence="1">
    <location>
        <begin position="83"/>
        <end position="95"/>
    </location>
</feature>
<dbReference type="AlphaFoldDB" id="A0A401RM55"/>
<dbReference type="Proteomes" id="UP000287033">
    <property type="component" value="Unassembled WGS sequence"/>
</dbReference>